<evidence type="ECO:0000256" key="3">
    <source>
        <dbReference type="ARBA" id="ARBA00023163"/>
    </source>
</evidence>
<keyword evidence="2" id="KW-0238">DNA-binding</keyword>
<dbReference type="PANTHER" id="PTHR23351:SF24">
    <property type="entry name" value="ACTIVATING TRANSCRIPTION FACTOR 3-RELATED"/>
    <property type="match status" value="1"/>
</dbReference>
<dbReference type="PANTHER" id="PTHR23351">
    <property type="entry name" value="FOS TRANSCRIPTION FACTOR-RELATED"/>
    <property type="match status" value="1"/>
</dbReference>
<feature type="region of interest" description="Disordered" evidence="4">
    <location>
        <begin position="265"/>
        <end position="286"/>
    </location>
</feature>
<dbReference type="GO" id="GO:0000978">
    <property type="term" value="F:RNA polymerase II cis-regulatory region sequence-specific DNA binding"/>
    <property type="evidence" value="ECO:0007669"/>
    <property type="project" value="TreeGrafter"/>
</dbReference>
<evidence type="ECO:0000256" key="2">
    <source>
        <dbReference type="ARBA" id="ARBA00023125"/>
    </source>
</evidence>
<dbReference type="EMBL" id="JABCIY010000157">
    <property type="protein sequence ID" value="KAF7191573.1"/>
    <property type="molecule type" value="Genomic_DNA"/>
</dbReference>
<dbReference type="GO" id="GO:0000981">
    <property type="term" value="F:DNA-binding transcription factor activity, RNA polymerase II-specific"/>
    <property type="evidence" value="ECO:0007669"/>
    <property type="project" value="TreeGrafter"/>
</dbReference>
<accession>A0A8H6RIL9</accession>
<feature type="domain" description="BZIP" evidence="5">
    <location>
        <begin position="172"/>
        <end position="229"/>
    </location>
</feature>
<dbReference type="SMART" id="SM00338">
    <property type="entry name" value="BRLZ"/>
    <property type="match status" value="1"/>
</dbReference>
<keyword evidence="1" id="KW-0805">Transcription regulation</keyword>
<evidence type="ECO:0000256" key="4">
    <source>
        <dbReference type="SAM" id="MobiDB-lite"/>
    </source>
</evidence>
<comment type="caution">
    <text evidence="6">The sequence shown here is derived from an EMBL/GenBank/DDBJ whole genome shotgun (WGS) entry which is preliminary data.</text>
</comment>
<evidence type="ECO:0000313" key="7">
    <source>
        <dbReference type="Proteomes" id="UP000660729"/>
    </source>
</evidence>
<dbReference type="Pfam" id="PF00170">
    <property type="entry name" value="bZIP_1"/>
    <property type="match status" value="1"/>
</dbReference>
<dbReference type="Gene3D" id="1.20.5.170">
    <property type="match status" value="1"/>
</dbReference>
<dbReference type="InterPro" id="IPR000837">
    <property type="entry name" value="AP-1"/>
</dbReference>
<feature type="region of interest" description="Disordered" evidence="4">
    <location>
        <begin position="67"/>
        <end position="204"/>
    </location>
</feature>
<feature type="compositionally biased region" description="Polar residues" evidence="4">
    <location>
        <begin position="71"/>
        <end position="107"/>
    </location>
</feature>
<dbReference type="InterPro" id="IPR004827">
    <property type="entry name" value="bZIP"/>
</dbReference>
<reference evidence="6" key="1">
    <citation type="submission" date="2020-04" db="EMBL/GenBank/DDBJ databases">
        <title>Draft genome resource of the tomato pathogen Pseudocercospora fuligena.</title>
        <authorList>
            <person name="Zaccaron A."/>
        </authorList>
    </citation>
    <scope>NUCLEOTIDE SEQUENCE</scope>
    <source>
        <strain evidence="6">PF001</strain>
    </source>
</reference>
<dbReference type="SUPFAM" id="SSF57959">
    <property type="entry name" value="Leucine zipper domain"/>
    <property type="match status" value="1"/>
</dbReference>
<dbReference type="PROSITE" id="PS50217">
    <property type="entry name" value="BZIP"/>
    <property type="match status" value="1"/>
</dbReference>
<dbReference type="InterPro" id="IPR046347">
    <property type="entry name" value="bZIP_sf"/>
</dbReference>
<dbReference type="GO" id="GO:0005634">
    <property type="term" value="C:nucleus"/>
    <property type="evidence" value="ECO:0007669"/>
    <property type="project" value="TreeGrafter"/>
</dbReference>
<proteinExistence type="predicted"/>
<dbReference type="OrthoDB" id="295274at2759"/>
<feature type="compositionally biased region" description="Polar residues" evidence="4">
    <location>
        <begin position="125"/>
        <end position="149"/>
    </location>
</feature>
<name>A0A8H6RIL9_9PEZI</name>
<dbReference type="AlphaFoldDB" id="A0A8H6RIL9"/>
<protein>
    <submittedName>
        <fullName evidence="6">Basic leucine zipper (BZIP) transcription factor atfB</fullName>
    </submittedName>
</protein>
<sequence>MTGLVQPLACPTTLLPALHNESLPSWEDTIDVNKALSLSSSGLGGFHWPQEASIATPVTSTPDLSPALFTQPFTRDTSTSTQLQRNTTSTESIPTNFPQTLQHSTMSYIPDIQQPPTKRARTIASAKQPSPNVEETNTLTRPKRSTTQSTRRKKSVSTAPSEDPEPDSSEEQEKLRIYRERNRIAAAKTRRKKKSSAKELEQRAQEVLHQNEALKQEERQLRDALSTLRFTALAHDPSTGCGCTDIHVYNQRRALEMAQEMAASTTTGTGTGVDLSLGSSNLHVGR</sequence>
<dbReference type="PROSITE" id="PS00036">
    <property type="entry name" value="BZIP_BASIC"/>
    <property type="match status" value="1"/>
</dbReference>
<feature type="compositionally biased region" description="Basic and acidic residues" evidence="4">
    <location>
        <begin position="171"/>
        <end position="183"/>
    </location>
</feature>
<organism evidence="6 7">
    <name type="scientific">Pseudocercospora fuligena</name>
    <dbReference type="NCBI Taxonomy" id="685502"/>
    <lineage>
        <taxon>Eukaryota</taxon>
        <taxon>Fungi</taxon>
        <taxon>Dikarya</taxon>
        <taxon>Ascomycota</taxon>
        <taxon>Pezizomycotina</taxon>
        <taxon>Dothideomycetes</taxon>
        <taxon>Dothideomycetidae</taxon>
        <taxon>Mycosphaerellales</taxon>
        <taxon>Mycosphaerellaceae</taxon>
        <taxon>Pseudocercospora</taxon>
    </lineage>
</organism>
<evidence type="ECO:0000259" key="5">
    <source>
        <dbReference type="PROSITE" id="PS50217"/>
    </source>
</evidence>
<keyword evidence="3" id="KW-0804">Transcription</keyword>
<evidence type="ECO:0000256" key="1">
    <source>
        <dbReference type="ARBA" id="ARBA00023015"/>
    </source>
</evidence>
<feature type="compositionally biased region" description="Polar residues" evidence="4">
    <location>
        <begin position="277"/>
        <end position="286"/>
    </location>
</feature>
<gene>
    <name evidence="6" type="ORF">HII31_07075</name>
</gene>
<keyword evidence="7" id="KW-1185">Reference proteome</keyword>
<evidence type="ECO:0000313" key="6">
    <source>
        <dbReference type="EMBL" id="KAF7191573.1"/>
    </source>
</evidence>
<dbReference type="CDD" id="cd14687">
    <property type="entry name" value="bZIP_ATF2"/>
    <property type="match status" value="1"/>
</dbReference>
<dbReference type="Proteomes" id="UP000660729">
    <property type="component" value="Unassembled WGS sequence"/>
</dbReference>